<name>A0A6J5S4H7_9CAUD</name>
<proteinExistence type="predicted"/>
<protein>
    <submittedName>
        <fullName evidence="3">Uncharacterized protein</fullName>
    </submittedName>
</protein>
<accession>A0A6J5S4H7</accession>
<evidence type="ECO:0000313" key="2">
    <source>
        <dbReference type="EMBL" id="CAB4187305.1"/>
    </source>
</evidence>
<dbReference type="EMBL" id="LR796875">
    <property type="protein sequence ID" value="CAB4172074.1"/>
    <property type="molecule type" value="Genomic_DNA"/>
</dbReference>
<evidence type="ECO:0000313" key="1">
    <source>
        <dbReference type="EMBL" id="CAB4172074.1"/>
    </source>
</evidence>
<dbReference type="EMBL" id="LR797295">
    <property type="protein sequence ID" value="CAB4200686.1"/>
    <property type="molecule type" value="Genomic_DNA"/>
</dbReference>
<sequence length="88" mass="9764">MVTPWLDTIEILAAMRKNGPARKKGKPFPGLGKFVLVGHSEVYGWMAFSGANTEEAARRKLAEYGQYANRLVIPNEEPVKTEPESLGF</sequence>
<dbReference type="EMBL" id="LR797103">
    <property type="protein sequence ID" value="CAB4187305.1"/>
    <property type="molecule type" value="Genomic_DNA"/>
</dbReference>
<gene>
    <name evidence="2" type="ORF">UFOVP1156_13</name>
    <name evidence="3" type="ORF">UFOVP1346_57</name>
    <name evidence="1" type="ORF">UFOVP921_37</name>
</gene>
<organism evidence="3">
    <name type="scientific">uncultured Caudovirales phage</name>
    <dbReference type="NCBI Taxonomy" id="2100421"/>
    <lineage>
        <taxon>Viruses</taxon>
        <taxon>Duplodnaviria</taxon>
        <taxon>Heunggongvirae</taxon>
        <taxon>Uroviricota</taxon>
        <taxon>Caudoviricetes</taxon>
        <taxon>Peduoviridae</taxon>
        <taxon>Maltschvirus</taxon>
        <taxon>Maltschvirus maltsch</taxon>
    </lineage>
</organism>
<reference evidence="3" key="1">
    <citation type="submission" date="2020-05" db="EMBL/GenBank/DDBJ databases">
        <authorList>
            <person name="Chiriac C."/>
            <person name="Salcher M."/>
            <person name="Ghai R."/>
            <person name="Kavagutti S V."/>
        </authorList>
    </citation>
    <scope>NUCLEOTIDE SEQUENCE</scope>
</reference>
<evidence type="ECO:0000313" key="3">
    <source>
        <dbReference type="EMBL" id="CAB4200686.1"/>
    </source>
</evidence>